<dbReference type="GeneID" id="98140842"/>
<dbReference type="PROSITE" id="PS00463">
    <property type="entry name" value="ZN2_CY6_FUNGAL_1"/>
    <property type="match status" value="1"/>
</dbReference>
<keyword evidence="3" id="KW-0238">DNA-binding</keyword>
<keyword evidence="8" id="KW-1185">Reference proteome</keyword>
<gene>
    <name evidence="7" type="ORF">BJX67DRAFT_222906</name>
</gene>
<name>A0ABR4LJ20_9EURO</name>
<dbReference type="Pfam" id="PF04082">
    <property type="entry name" value="Fungal_trans"/>
    <property type="match status" value="1"/>
</dbReference>
<evidence type="ECO:0000256" key="2">
    <source>
        <dbReference type="ARBA" id="ARBA00023015"/>
    </source>
</evidence>
<dbReference type="PANTHER" id="PTHR31668:SF19">
    <property type="entry name" value="ZN(2)-C6 FUNGAL-TYPE DOMAIN-CONTAINING PROTEIN-RELATED"/>
    <property type="match status" value="1"/>
</dbReference>
<dbReference type="Proteomes" id="UP001610432">
    <property type="component" value="Unassembled WGS sequence"/>
</dbReference>
<evidence type="ECO:0000313" key="7">
    <source>
        <dbReference type="EMBL" id="KAL2864530.1"/>
    </source>
</evidence>
<dbReference type="PANTHER" id="PTHR31668">
    <property type="entry name" value="GLUCOSE TRANSPORT TRANSCRIPTION REGULATOR RGT1-RELATED-RELATED"/>
    <property type="match status" value="1"/>
</dbReference>
<comment type="caution">
    <text evidence="7">The sequence shown here is derived from an EMBL/GenBank/DDBJ whole genome shotgun (WGS) entry which is preliminary data.</text>
</comment>
<evidence type="ECO:0000256" key="4">
    <source>
        <dbReference type="ARBA" id="ARBA00023163"/>
    </source>
</evidence>
<dbReference type="InterPro" id="IPR036864">
    <property type="entry name" value="Zn2-C6_fun-type_DNA-bd_sf"/>
</dbReference>
<keyword evidence="4" id="KW-0804">Transcription</keyword>
<evidence type="ECO:0000256" key="1">
    <source>
        <dbReference type="ARBA" id="ARBA00022723"/>
    </source>
</evidence>
<dbReference type="InterPro" id="IPR050797">
    <property type="entry name" value="Carb_Metab_Trans_Reg"/>
</dbReference>
<dbReference type="InterPro" id="IPR001138">
    <property type="entry name" value="Zn2Cys6_DnaBD"/>
</dbReference>
<organism evidence="7 8">
    <name type="scientific">Aspergillus lucknowensis</name>
    <dbReference type="NCBI Taxonomy" id="176173"/>
    <lineage>
        <taxon>Eukaryota</taxon>
        <taxon>Fungi</taxon>
        <taxon>Dikarya</taxon>
        <taxon>Ascomycota</taxon>
        <taxon>Pezizomycotina</taxon>
        <taxon>Eurotiomycetes</taxon>
        <taxon>Eurotiomycetidae</taxon>
        <taxon>Eurotiales</taxon>
        <taxon>Aspergillaceae</taxon>
        <taxon>Aspergillus</taxon>
        <taxon>Aspergillus subgen. Nidulantes</taxon>
    </lineage>
</organism>
<keyword evidence="2" id="KW-0805">Transcription regulation</keyword>
<proteinExistence type="predicted"/>
<dbReference type="CDD" id="cd12148">
    <property type="entry name" value="fungal_TF_MHR"/>
    <property type="match status" value="1"/>
</dbReference>
<dbReference type="RefSeq" id="XP_070883509.1">
    <property type="nucleotide sequence ID" value="XM_071025770.1"/>
</dbReference>
<reference evidence="7 8" key="1">
    <citation type="submission" date="2024-07" db="EMBL/GenBank/DDBJ databases">
        <title>Section-level genome sequencing and comparative genomics of Aspergillus sections Usti and Cavernicolus.</title>
        <authorList>
            <consortium name="Lawrence Berkeley National Laboratory"/>
            <person name="Nybo J.L."/>
            <person name="Vesth T.C."/>
            <person name="Theobald S."/>
            <person name="Frisvad J.C."/>
            <person name="Larsen T.O."/>
            <person name="Kjaerboelling I."/>
            <person name="Rothschild-Mancinelli K."/>
            <person name="Lyhne E.K."/>
            <person name="Kogle M.E."/>
            <person name="Barry K."/>
            <person name="Clum A."/>
            <person name="Na H."/>
            <person name="Ledsgaard L."/>
            <person name="Lin J."/>
            <person name="Lipzen A."/>
            <person name="Kuo A."/>
            <person name="Riley R."/>
            <person name="Mondo S."/>
            <person name="Labutti K."/>
            <person name="Haridas S."/>
            <person name="Pangalinan J."/>
            <person name="Salamov A.A."/>
            <person name="Simmons B.A."/>
            <person name="Magnuson J.K."/>
            <person name="Chen J."/>
            <person name="Drula E."/>
            <person name="Henrissat B."/>
            <person name="Wiebenga A."/>
            <person name="Lubbers R.J."/>
            <person name="Gomes A.C."/>
            <person name="Macurrencykelacurrency M.R."/>
            <person name="Stajich J."/>
            <person name="Grigoriev I.V."/>
            <person name="Mortensen U.H."/>
            <person name="De Vries R.P."/>
            <person name="Baker S.E."/>
            <person name="Andersen M.R."/>
        </authorList>
    </citation>
    <scope>NUCLEOTIDE SEQUENCE [LARGE SCALE GENOMIC DNA]</scope>
    <source>
        <strain evidence="7 8">CBS 449.75</strain>
    </source>
</reference>
<dbReference type="SUPFAM" id="SSF57701">
    <property type="entry name" value="Zn2/Cys6 DNA-binding domain"/>
    <property type="match status" value="1"/>
</dbReference>
<evidence type="ECO:0000259" key="6">
    <source>
        <dbReference type="PROSITE" id="PS50048"/>
    </source>
</evidence>
<sequence length="503" mass="56772">MQACDICRKRKVKCDRHAPCSRCRRLRQQCTYTDILRKKGPKFVHRYPRICTPSVAYISTIATETQPPVYIGTELAMNGFQSGVMHTAMGTETETGTGAGDGSEELGLDLGLRSITSVHHVRGPAQEDVLGDLALYVKTQYPLLPVVDIRELRLHPHSGRNPPKDAFLYSLRAAVRAHSSLSLASSPSTSEHERACDRLLRGALLARAHCDVSQVQSRSAHDAEDNRYKLLSSFFLFMTYWNLQREKNAWWYLRECVALLLSSRMHCEDEYRSLEPRETEYKRRVFWGVFIAERTFCLLYDKPITLRPWIEPPTLAGFFDQKGILPGFVRLVTLFRGVDVDLSGSWTAVGFVTPIALTLVTSPAADNDDDIEGGVSIQALNFAITREWLRAKIWKLGIPRRRSSEFVASRANSIWRLDEPLFAGRAILEVLRSSQGVLEEAWCGILDQKLYDVCECLCDILPAMQARGQSEETEFDQVLRGLLEVLSVFPGRSASLLSHAYAR</sequence>
<dbReference type="Gene3D" id="4.10.240.10">
    <property type="entry name" value="Zn(2)-C6 fungal-type DNA-binding domain"/>
    <property type="match status" value="1"/>
</dbReference>
<dbReference type="EMBL" id="JBFXLQ010000040">
    <property type="protein sequence ID" value="KAL2864530.1"/>
    <property type="molecule type" value="Genomic_DNA"/>
</dbReference>
<dbReference type="PROSITE" id="PS50048">
    <property type="entry name" value="ZN2_CY6_FUNGAL_2"/>
    <property type="match status" value="1"/>
</dbReference>
<dbReference type="SMART" id="SM00066">
    <property type="entry name" value="GAL4"/>
    <property type="match status" value="1"/>
</dbReference>
<evidence type="ECO:0000313" key="8">
    <source>
        <dbReference type="Proteomes" id="UP001610432"/>
    </source>
</evidence>
<dbReference type="CDD" id="cd00067">
    <property type="entry name" value="GAL4"/>
    <property type="match status" value="1"/>
</dbReference>
<accession>A0ABR4LJ20</accession>
<dbReference type="Pfam" id="PF00172">
    <property type="entry name" value="Zn_clus"/>
    <property type="match status" value="1"/>
</dbReference>
<feature type="domain" description="Zn(2)-C6 fungal-type" evidence="6">
    <location>
        <begin position="3"/>
        <end position="32"/>
    </location>
</feature>
<evidence type="ECO:0000256" key="3">
    <source>
        <dbReference type="ARBA" id="ARBA00023125"/>
    </source>
</evidence>
<keyword evidence="1" id="KW-0479">Metal-binding</keyword>
<dbReference type="InterPro" id="IPR007219">
    <property type="entry name" value="XnlR_reg_dom"/>
</dbReference>
<protein>
    <recommendedName>
        <fullName evidence="6">Zn(2)-C6 fungal-type domain-containing protein</fullName>
    </recommendedName>
</protein>
<keyword evidence="5" id="KW-0539">Nucleus</keyword>
<evidence type="ECO:0000256" key="5">
    <source>
        <dbReference type="ARBA" id="ARBA00023242"/>
    </source>
</evidence>